<organism evidence="1 2">
    <name type="scientific">Paenibacillus spongiae</name>
    <dbReference type="NCBI Taxonomy" id="2909671"/>
    <lineage>
        <taxon>Bacteria</taxon>
        <taxon>Bacillati</taxon>
        <taxon>Bacillota</taxon>
        <taxon>Bacilli</taxon>
        <taxon>Bacillales</taxon>
        <taxon>Paenibacillaceae</taxon>
        <taxon>Paenibacillus</taxon>
    </lineage>
</organism>
<name>A0ABY5S199_9BACL</name>
<reference evidence="1" key="1">
    <citation type="submission" date="2022-01" db="EMBL/GenBank/DDBJ databases">
        <title>Paenibacillus spongiae sp. nov., isolated from marine sponge.</title>
        <authorList>
            <person name="Li Z."/>
            <person name="Zhang M."/>
        </authorList>
    </citation>
    <scope>NUCLEOTIDE SEQUENCE</scope>
    <source>
        <strain evidence="1">PHS-Z3</strain>
    </source>
</reference>
<dbReference type="RefSeq" id="WP_258383722.1">
    <property type="nucleotide sequence ID" value="NZ_CP091430.1"/>
</dbReference>
<gene>
    <name evidence="1" type="ORF">L1F29_19390</name>
</gene>
<proteinExistence type="predicted"/>
<protein>
    <submittedName>
        <fullName evidence="1">Uncharacterized protein</fullName>
    </submittedName>
</protein>
<evidence type="ECO:0000313" key="2">
    <source>
        <dbReference type="Proteomes" id="UP001057877"/>
    </source>
</evidence>
<dbReference type="Proteomes" id="UP001057877">
    <property type="component" value="Chromosome"/>
</dbReference>
<accession>A0ABY5S199</accession>
<dbReference type="EMBL" id="CP091430">
    <property type="protein sequence ID" value="UVI27632.1"/>
    <property type="molecule type" value="Genomic_DNA"/>
</dbReference>
<keyword evidence="2" id="KW-1185">Reference proteome</keyword>
<sequence length="191" mass="21101">MPCNCQSPRGQTAASIRSFPFSPMQPGTFPQPGPMPLPGGQQGIFPFPQTPMQPGTSSPSQLAVPPQLSPSNLTTILGQYPRPAAQPPADMVFLYNLLKYNPAQLQNFIQQRPQTLQQAVQFAQLGTGSPRYSDARVLQGYCYNRWSLAFTFNDVFLIFPVTNLFGFVIGYCFPTFTPCLIPNFLILFALC</sequence>
<evidence type="ECO:0000313" key="1">
    <source>
        <dbReference type="EMBL" id="UVI27632.1"/>
    </source>
</evidence>